<evidence type="ECO:0000313" key="3">
    <source>
        <dbReference type="Proteomes" id="UP001218188"/>
    </source>
</evidence>
<sequence length="299" mass="31765">MRLSTLGGEYEGLTAGGRGGGDCQDAKDEGGRECGGEELEGMRLSTLGGEYEGLTAGGRGGGDCQDAKDEGGRECGGEELEGMRLSTLGGEYEGLTAGGRGGGDCQDAKDEGGRECGGEELEGELHGREEKMGKRDVTSVRQVIAYSPAIHIFWAEDLDRQSPTPKAEFEFEVQQFNMFSYDDLFSIVLGKGKVPLPLPPWRQLAAVLAALWRQSCGGTFKIINKGKGMLLPSEIQLYLQHLKLAWRTEWRQRWRQSGGKFCGGGNVGGKAGGSAGGSAGITGGNVDGSRGDIVTCWRT</sequence>
<keyword evidence="3" id="KW-1185">Reference proteome</keyword>
<protein>
    <submittedName>
        <fullName evidence="2">Uncharacterized protein</fullName>
    </submittedName>
</protein>
<feature type="compositionally biased region" description="Basic and acidic residues" evidence="1">
    <location>
        <begin position="65"/>
        <end position="76"/>
    </location>
</feature>
<dbReference type="Proteomes" id="UP001218188">
    <property type="component" value="Unassembled WGS sequence"/>
</dbReference>
<comment type="caution">
    <text evidence="2">The sequence shown here is derived from an EMBL/GenBank/DDBJ whole genome shotgun (WGS) entry which is preliminary data.</text>
</comment>
<proteinExistence type="predicted"/>
<dbReference type="AlphaFoldDB" id="A0AAD6SEK6"/>
<accession>A0AAD6SEK6</accession>
<name>A0AAD6SEK6_9AGAR</name>
<feature type="compositionally biased region" description="Basic and acidic residues" evidence="1">
    <location>
        <begin position="106"/>
        <end position="120"/>
    </location>
</feature>
<organism evidence="2 3">
    <name type="scientific">Mycena alexandri</name>
    <dbReference type="NCBI Taxonomy" id="1745969"/>
    <lineage>
        <taxon>Eukaryota</taxon>
        <taxon>Fungi</taxon>
        <taxon>Dikarya</taxon>
        <taxon>Basidiomycota</taxon>
        <taxon>Agaricomycotina</taxon>
        <taxon>Agaricomycetes</taxon>
        <taxon>Agaricomycetidae</taxon>
        <taxon>Agaricales</taxon>
        <taxon>Marasmiineae</taxon>
        <taxon>Mycenaceae</taxon>
        <taxon>Mycena</taxon>
    </lineage>
</organism>
<evidence type="ECO:0000313" key="2">
    <source>
        <dbReference type="EMBL" id="KAJ7026521.1"/>
    </source>
</evidence>
<feature type="region of interest" description="Disordered" evidence="1">
    <location>
        <begin position="98"/>
        <end position="120"/>
    </location>
</feature>
<gene>
    <name evidence="2" type="ORF">C8F04DRAFT_1190463</name>
</gene>
<feature type="region of interest" description="Disordered" evidence="1">
    <location>
        <begin position="50"/>
        <end position="77"/>
    </location>
</feature>
<feature type="compositionally biased region" description="Basic and acidic residues" evidence="1">
    <location>
        <begin position="24"/>
        <end position="35"/>
    </location>
</feature>
<reference evidence="2" key="1">
    <citation type="submission" date="2023-03" db="EMBL/GenBank/DDBJ databases">
        <title>Massive genome expansion in bonnet fungi (Mycena s.s.) driven by repeated elements and novel gene families across ecological guilds.</title>
        <authorList>
            <consortium name="Lawrence Berkeley National Laboratory"/>
            <person name="Harder C.B."/>
            <person name="Miyauchi S."/>
            <person name="Viragh M."/>
            <person name="Kuo A."/>
            <person name="Thoen E."/>
            <person name="Andreopoulos B."/>
            <person name="Lu D."/>
            <person name="Skrede I."/>
            <person name="Drula E."/>
            <person name="Henrissat B."/>
            <person name="Morin E."/>
            <person name="Kohler A."/>
            <person name="Barry K."/>
            <person name="LaButti K."/>
            <person name="Morin E."/>
            <person name="Salamov A."/>
            <person name="Lipzen A."/>
            <person name="Mereny Z."/>
            <person name="Hegedus B."/>
            <person name="Baldrian P."/>
            <person name="Stursova M."/>
            <person name="Weitz H."/>
            <person name="Taylor A."/>
            <person name="Grigoriev I.V."/>
            <person name="Nagy L.G."/>
            <person name="Martin F."/>
            <person name="Kauserud H."/>
        </authorList>
    </citation>
    <scope>NUCLEOTIDE SEQUENCE</scope>
    <source>
        <strain evidence="2">CBHHK200</strain>
    </source>
</reference>
<evidence type="ECO:0000256" key="1">
    <source>
        <dbReference type="SAM" id="MobiDB-lite"/>
    </source>
</evidence>
<feature type="region of interest" description="Disordered" evidence="1">
    <location>
        <begin position="1"/>
        <end position="38"/>
    </location>
</feature>
<dbReference type="EMBL" id="JARJCM010000137">
    <property type="protein sequence ID" value="KAJ7026521.1"/>
    <property type="molecule type" value="Genomic_DNA"/>
</dbReference>